<dbReference type="NCBIfam" id="TIGR01643">
    <property type="entry name" value="YD_repeat_2x"/>
    <property type="match status" value="1"/>
</dbReference>
<comment type="caution">
    <text evidence="1">The sequence shown here is derived from an EMBL/GenBank/DDBJ whole genome shotgun (WGS) entry which is preliminary data.</text>
</comment>
<keyword evidence="2" id="KW-1185">Reference proteome</keyword>
<name>A0ABS2KFP7_9GAMM</name>
<accession>A0ABS2KFP7</accession>
<dbReference type="Pfam" id="PF05593">
    <property type="entry name" value="RHS_repeat"/>
    <property type="match status" value="1"/>
</dbReference>
<dbReference type="InterPro" id="IPR006530">
    <property type="entry name" value="YD"/>
</dbReference>
<protein>
    <submittedName>
        <fullName evidence="1">RHS repeat protein</fullName>
    </submittedName>
</protein>
<reference evidence="1" key="1">
    <citation type="submission" date="2020-10" db="EMBL/GenBank/DDBJ databases">
        <title>Phylogeny of dyella-like bacteria.</title>
        <authorList>
            <person name="Fu J."/>
        </authorList>
    </citation>
    <scope>NUCLEOTIDE SEQUENCE</scope>
    <source>
        <strain evidence="1">DHON07</strain>
    </source>
</reference>
<evidence type="ECO:0000313" key="2">
    <source>
        <dbReference type="Proteomes" id="UP001430193"/>
    </source>
</evidence>
<dbReference type="InterPro" id="IPR031325">
    <property type="entry name" value="RHS_repeat"/>
</dbReference>
<evidence type="ECO:0000313" key="1">
    <source>
        <dbReference type="EMBL" id="MBM7129700.1"/>
    </source>
</evidence>
<proteinExistence type="predicted"/>
<sequence length="37" mass="4137">MNYSYDSLGRLILESYPAQTSGYSYDAAGNRTQSQTQ</sequence>
<gene>
    <name evidence="1" type="ORF">ISS99_09200</name>
</gene>
<dbReference type="EMBL" id="JADIKF010000038">
    <property type="protein sequence ID" value="MBM7129700.1"/>
    <property type="molecule type" value="Genomic_DNA"/>
</dbReference>
<dbReference type="RefSeq" id="WP_204631312.1">
    <property type="nucleotide sequence ID" value="NZ_JADIKF010000038.1"/>
</dbReference>
<dbReference type="Proteomes" id="UP001430193">
    <property type="component" value="Unassembled WGS sequence"/>
</dbReference>
<organism evidence="1 2">
    <name type="scientific">Dyella mobilis</name>
    <dbReference type="NCBI Taxonomy" id="1849582"/>
    <lineage>
        <taxon>Bacteria</taxon>
        <taxon>Pseudomonadati</taxon>
        <taxon>Pseudomonadota</taxon>
        <taxon>Gammaproteobacteria</taxon>
        <taxon>Lysobacterales</taxon>
        <taxon>Rhodanobacteraceae</taxon>
        <taxon>Dyella</taxon>
    </lineage>
</organism>